<evidence type="ECO:0000313" key="1">
    <source>
        <dbReference type="EMBL" id="KIM95546.1"/>
    </source>
</evidence>
<proteinExistence type="predicted"/>
<reference evidence="1 2" key="1">
    <citation type="submission" date="2014-04" db="EMBL/GenBank/DDBJ databases">
        <authorList>
            <consortium name="DOE Joint Genome Institute"/>
            <person name="Kuo A."/>
            <person name="Martino E."/>
            <person name="Perotto S."/>
            <person name="Kohler A."/>
            <person name="Nagy L.G."/>
            <person name="Floudas D."/>
            <person name="Copeland A."/>
            <person name="Barry K.W."/>
            <person name="Cichocki N."/>
            <person name="Veneault-Fourrey C."/>
            <person name="LaButti K."/>
            <person name="Lindquist E.A."/>
            <person name="Lipzen A."/>
            <person name="Lundell T."/>
            <person name="Morin E."/>
            <person name="Murat C."/>
            <person name="Sun H."/>
            <person name="Tunlid A."/>
            <person name="Henrissat B."/>
            <person name="Grigoriev I.V."/>
            <person name="Hibbett D.S."/>
            <person name="Martin F."/>
            <person name="Nordberg H.P."/>
            <person name="Cantor M.N."/>
            <person name="Hua S.X."/>
        </authorList>
    </citation>
    <scope>NUCLEOTIDE SEQUENCE [LARGE SCALE GENOMIC DNA]</scope>
    <source>
        <strain evidence="1 2">Zn</strain>
    </source>
</reference>
<evidence type="ECO:0000313" key="2">
    <source>
        <dbReference type="Proteomes" id="UP000054321"/>
    </source>
</evidence>
<reference evidence="2" key="2">
    <citation type="submission" date="2015-01" db="EMBL/GenBank/DDBJ databases">
        <title>Evolutionary Origins and Diversification of the Mycorrhizal Mutualists.</title>
        <authorList>
            <consortium name="DOE Joint Genome Institute"/>
            <consortium name="Mycorrhizal Genomics Consortium"/>
            <person name="Kohler A."/>
            <person name="Kuo A."/>
            <person name="Nagy L.G."/>
            <person name="Floudas D."/>
            <person name="Copeland A."/>
            <person name="Barry K.W."/>
            <person name="Cichocki N."/>
            <person name="Veneault-Fourrey C."/>
            <person name="LaButti K."/>
            <person name="Lindquist E.A."/>
            <person name="Lipzen A."/>
            <person name="Lundell T."/>
            <person name="Morin E."/>
            <person name="Murat C."/>
            <person name="Riley R."/>
            <person name="Ohm R."/>
            <person name="Sun H."/>
            <person name="Tunlid A."/>
            <person name="Henrissat B."/>
            <person name="Grigoriev I.V."/>
            <person name="Hibbett D.S."/>
            <person name="Martin F."/>
        </authorList>
    </citation>
    <scope>NUCLEOTIDE SEQUENCE [LARGE SCALE GENOMIC DNA]</scope>
    <source>
        <strain evidence="2">Zn</strain>
    </source>
</reference>
<dbReference type="InParanoid" id="A0A0C3GZ68"/>
<organism evidence="1 2">
    <name type="scientific">Oidiodendron maius (strain Zn)</name>
    <dbReference type="NCBI Taxonomy" id="913774"/>
    <lineage>
        <taxon>Eukaryota</taxon>
        <taxon>Fungi</taxon>
        <taxon>Dikarya</taxon>
        <taxon>Ascomycota</taxon>
        <taxon>Pezizomycotina</taxon>
        <taxon>Leotiomycetes</taxon>
        <taxon>Leotiomycetes incertae sedis</taxon>
        <taxon>Myxotrichaceae</taxon>
        <taxon>Oidiodendron</taxon>
    </lineage>
</organism>
<dbReference type="InterPro" id="IPR053008">
    <property type="entry name" value="Phomopsin_biosynth_assoc"/>
</dbReference>
<protein>
    <submittedName>
        <fullName evidence="1">Uncharacterized protein</fullName>
    </submittedName>
</protein>
<dbReference type="PANTHER" id="PTHR35896">
    <property type="entry name" value="IG-LIKE DOMAIN-CONTAINING PROTEIN"/>
    <property type="match status" value="1"/>
</dbReference>
<keyword evidence="2" id="KW-1185">Reference proteome</keyword>
<name>A0A0C3GZ68_OIDMZ</name>
<gene>
    <name evidence="1" type="ORF">OIDMADRAFT_183625</name>
</gene>
<accession>A0A0C3GZ68</accession>
<dbReference type="Proteomes" id="UP000054321">
    <property type="component" value="Unassembled WGS sequence"/>
</dbReference>
<dbReference type="EMBL" id="KN832886">
    <property type="protein sequence ID" value="KIM95546.1"/>
    <property type="molecule type" value="Genomic_DNA"/>
</dbReference>
<dbReference type="AlphaFoldDB" id="A0A0C3GZ68"/>
<sequence length="113" mass="12935">MALVADNETQQELSLDAIRSQRGENPIYVTNEYHDFHCVYTWKALHRAVIRHSLIDTHIGNFTHTKHCSRSLEAAWRRKSKMSTFYPIYATCMDPNALDIEAIHGLEESGTGT</sequence>
<dbReference type="OrthoDB" id="3501153at2759"/>
<dbReference type="HOGENOM" id="CLU_2134233_0_0_1"/>
<dbReference type="PANTHER" id="PTHR35896:SF3">
    <property type="entry name" value="MAJOR FACILITATOR SUPERFAMILY TRANSPORTER"/>
    <property type="match status" value="1"/>
</dbReference>